<protein>
    <recommendedName>
        <fullName evidence="1">VWFD domain-containing protein</fullName>
    </recommendedName>
</protein>
<keyword evidence="3" id="KW-1185">Reference proteome</keyword>
<evidence type="ECO:0000313" key="3">
    <source>
        <dbReference type="Proteomes" id="UP001153269"/>
    </source>
</evidence>
<reference evidence="2" key="1">
    <citation type="submission" date="2020-03" db="EMBL/GenBank/DDBJ databases">
        <authorList>
            <person name="Weist P."/>
        </authorList>
    </citation>
    <scope>NUCLEOTIDE SEQUENCE</scope>
</reference>
<gene>
    <name evidence="2" type="ORF">PLEPLA_LOCUS4586</name>
</gene>
<dbReference type="Proteomes" id="UP001153269">
    <property type="component" value="Unassembled WGS sequence"/>
</dbReference>
<dbReference type="EMBL" id="CADEAL010000225">
    <property type="protein sequence ID" value="CAB1416795.1"/>
    <property type="molecule type" value="Genomic_DNA"/>
</dbReference>
<dbReference type="InterPro" id="IPR001846">
    <property type="entry name" value="VWF_type-D"/>
</dbReference>
<comment type="caution">
    <text evidence="2">The sequence shown here is derived from an EMBL/GenBank/DDBJ whole genome shotgun (WGS) entry which is preliminary data.</text>
</comment>
<accession>A0A9N7TPJ3</accession>
<organism evidence="2 3">
    <name type="scientific">Pleuronectes platessa</name>
    <name type="common">European plaice</name>
    <dbReference type="NCBI Taxonomy" id="8262"/>
    <lineage>
        <taxon>Eukaryota</taxon>
        <taxon>Metazoa</taxon>
        <taxon>Chordata</taxon>
        <taxon>Craniata</taxon>
        <taxon>Vertebrata</taxon>
        <taxon>Euteleostomi</taxon>
        <taxon>Actinopterygii</taxon>
        <taxon>Neopterygii</taxon>
        <taxon>Teleostei</taxon>
        <taxon>Neoteleostei</taxon>
        <taxon>Acanthomorphata</taxon>
        <taxon>Carangaria</taxon>
        <taxon>Pleuronectiformes</taxon>
        <taxon>Pleuronectoidei</taxon>
        <taxon>Pleuronectidae</taxon>
        <taxon>Pleuronectes</taxon>
    </lineage>
</organism>
<name>A0A9N7TPJ3_PLEPL</name>
<dbReference type="AlphaFoldDB" id="A0A9N7TPJ3"/>
<sequence>MGGGHFRNYDGENFDFNMGNCSYVLSQVCDEEGSEPVVALQKRKAAPEVHGVNVSLDMEHLGKVKIDGALWSLPVQLDHVKIHILACSLELLSTLGTLSVSECTFACQGAGAEVKPWRSEKCSLMP</sequence>
<feature type="domain" description="VWFD" evidence="1">
    <location>
        <begin position="1"/>
        <end position="126"/>
    </location>
</feature>
<evidence type="ECO:0000313" key="2">
    <source>
        <dbReference type="EMBL" id="CAB1416795.1"/>
    </source>
</evidence>
<dbReference type="Pfam" id="PF00094">
    <property type="entry name" value="VWD"/>
    <property type="match status" value="1"/>
</dbReference>
<dbReference type="PROSITE" id="PS51233">
    <property type="entry name" value="VWFD"/>
    <property type="match status" value="1"/>
</dbReference>
<evidence type="ECO:0000259" key="1">
    <source>
        <dbReference type="PROSITE" id="PS51233"/>
    </source>
</evidence>
<proteinExistence type="predicted"/>